<evidence type="ECO:0000313" key="4">
    <source>
        <dbReference type="Proteomes" id="UP000070560"/>
    </source>
</evidence>
<reference evidence="3 4" key="1">
    <citation type="submission" date="2015-10" db="EMBL/GenBank/DDBJ databases">
        <title>Candidatus Desulfofervidus auxilii, a hydrogenotrophic sulfate-reducing bacterium involved in the thermophilic anaerobic oxidation of methane.</title>
        <authorList>
            <person name="Krukenberg V."/>
            <person name="Richter M."/>
            <person name="Wegener G."/>
        </authorList>
    </citation>
    <scope>NUCLEOTIDE SEQUENCE [LARGE SCALE GENOMIC DNA]</scope>
    <source>
        <strain evidence="3 4">HS1</strain>
    </source>
</reference>
<evidence type="ECO:0000259" key="2">
    <source>
        <dbReference type="SMART" id="SM00642"/>
    </source>
</evidence>
<dbReference type="OrthoDB" id="9800174at2"/>
<evidence type="ECO:0000256" key="1">
    <source>
        <dbReference type="ARBA" id="ARBA00008061"/>
    </source>
</evidence>
<comment type="similarity">
    <text evidence="1">Belongs to the glycosyl hydrolase 13 family.</text>
</comment>
<dbReference type="AlphaFoldDB" id="A0A7U4QLL6"/>
<dbReference type="Pfam" id="PF02922">
    <property type="entry name" value="CBM_48"/>
    <property type="match status" value="1"/>
</dbReference>
<dbReference type="Gene3D" id="2.60.40.10">
    <property type="entry name" value="Immunoglobulins"/>
    <property type="match status" value="1"/>
</dbReference>
<dbReference type="GO" id="GO:0004553">
    <property type="term" value="F:hydrolase activity, hydrolyzing O-glycosyl compounds"/>
    <property type="evidence" value="ECO:0007669"/>
    <property type="project" value="InterPro"/>
</dbReference>
<dbReference type="InterPro" id="IPR004193">
    <property type="entry name" value="Glyco_hydro_13_N"/>
</dbReference>
<dbReference type="InterPro" id="IPR014756">
    <property type="entry name" value="Ig_E-set"/>
</dbReference>
<dbReference type="Proteomes" id="UP000070560">
    <property type="component" value="Chromosome"/>
</dbReference>
<gene>
    <name evidence="3" type="ORF">HS1_001813</name>
</gene>
<organism evidence="3 4">
    <name type="scientific">Desulfofervidus auxilii</name>
    <dbReference type="NCBI Taxonomy" id="1621989"/>
    <lineage>
        <taxon>Bacteria</taxon>
        <taxon>Pseudomonadati</taxon>
        <taxon>Thermodesulfobacteriota</taxon>
        <taxon>Candidatus Desulfofervidia</taxon>
        <taxon>Candidatus Desulfofervidales</taxon>
        <taxon>Candidatus Desulfofervidaceae</taxon>
        <taxon>Candidatus Desulfofervidus</taxon>
    </lineage>
</organism>
<dbReference type="SMART" id="SM00642">
    <property type="entry name" value="Aamy"/>
    <property type="match status" value="1"/>
</dbReference>
<feature type="domain" description="Glycosyl hydrolase family 13 catalytic" evidence="2">
    <location>
        <begin position="211"/>
        <end position="596"/>
    </location>
</feature>
<dbReference type="SUPFAM" id="SSF51445">
    <property type="entry name" value="(Trans)glycosidases"/>
    <property type="match status" value="1"/>
</dbReference>
<dbReference type="InterPro" id="IPR006047">
    <property type="entry name" value="GH13_cat_dom"/>
</dbReference>
<protein>
    <submittedName>
        <fullName evidence="3">Glycogen debranching protein</fullName>
    </submittedName>
</protein>
<dbReference type="Gene3D" id="3.20.20.80">
    <property type="entry name" value="Glycosidases"/>
    <property type="match status" value="1"/>
</dbReference>
<dbReference type="KEGG" id="daw:HS1_001813"/>
<dbReference type="InterPro" id="IPR013783">
    <property type="entry name" value="Ig-like_fold"/>
</dbReference>
<sequence length="755" mass="86515">MKRLKISFFLLVAFFVFSCLDIDNSLSQINLSAISDSTETRYGAHIDDKGWVHFVVYSPEAIQVNLLLFNQPADKMPKYTIPMKKVGNDWKTKIKGDGIGAGLFYMYQAKGLNQVSKYDQYGLMFNENYYLNDPYAYKTQDVKYSAFFSSTPYTDITSPIYNGGGKSIVYDHTKDIHPGHVKVKREDLIIYELHVQDYTARITGLCSSKKGTYLGLAQSGLKTAGGLSAGIDHLVELGITAVELMPLMEYDEETGNEEGRYNHWGYMTTNFFAPEARYASVKGNQIIELKQLIKALHERGIAVFMDVVYNHTGEQGPWIDNERLAVKYYNFMGLCNTYFYRSTNDGKYYFNNTGTGNDVSYKGTDNIFTKRLVTDSLAMWYQIYGIDGFRFDLARILADGSFSAADWIDNDPRFSDAHLHAEPWDLGGQWWDFMDNYGWNYLNNRWAKWLGKYRDKIRKFSASNLRNKMAFKQLIEGYGSVSNNMGAAATTKPWRSVNFIAVHDGYTLRDCVYFNDSGGSHNCWDSGGDEDLRRKREKLMMGILLTSQGVPLILQGDEFGRTKSTALSQADARNTYNYESSTEDKKINHVNWIDWRLKDGDNSQSPNAPNYGKELFHWTKDLIRLRKQWSHFRRADFVEYVDKAWNGGLNAGSANDAKFSYAWEGADGGPIQLAIIWWGKKAEPDIMVIYNESWNDFKVTNLKDWSQGDWKVLARSWQNDDFDFCNIENWENCEDAGNSIIIKDRSMAILISDND</sequence>
<dbReference type="SUPFAM" id="SSF81296">
    <property type="entry name" value="E set domains"/>
    <property type="match status" value="1"/>
</dbReference>
<dbReference type="GO" id="GO:0005975">
    <property type="term" value="P:carbohydrate metabolic process"/>
    <property type="evidence" value="ECO:0007669"/>
    <property type="project" value="InterPro"/>
</dbReference>
<dbReference type="PROSITE" id="PS51257">
    <property type="entry name" value="PROKAR_LIPOPROTEIN"/>
    <property type="match status" value="1"/>
</dbReference>
<dbReference type="Pfam" id="PF00128">
    <property type="entry name" value="Alpha-amylase"/>
    <property type="match status" value="1"/>
</dbReference>
<name>A0A7U4QLL6_DESA2</name>
<keyword evidence="4" id="KW-1185">Reference proteome</keyword>
<dbReference type="RefSeq" id="WP_066064267.1">
    <property type="nucleotide sequence ID" value="NZ_CP013015.1"/>
</dbReference>
<dbReference type="EMBL" id="CP013015">
    <property type="protein sequence ID" value="AMM41607.1"/>
    <property type="molecule type" value="Genomic_DNA"/>
</dbReference>
<accession>A0A7U4QLL6</accession>
<dbReference type="InterPro" id="IPR017853">
    <property type="entry name" value="GH"/>
</dbReference>
<evidence type="ECO:0000313" key="3">
    <source>
        <dbReference type="EMBL" id="AMM41607.1"/>
    </source>
</evidence>
<proteinExistence type="inferred from homology"/>
<dbReference type="PANTHER" id="PTHR43002">
    <property type="entry name" value="GLYCOGEN DEBRANCHING ENZYME"/>
    <property type="match status" value="1"/>
</dbReference>